<proteinExistence type="predicted"/>
<dbReference type="AlphaFoldDB" id="A0ABD0LJ71"/>
<feature type="chain" id="PRO_5044838719" evidence="1">
    <location>
        <begin position="17"/>
        <end position="262"/>
    </location>
</feature>
<keyword evidence="3" id="KW-1185">Reference proteome</keyword>
<gene>
    <name evidence="2" type="ORF">BaRGS_00009229</name>
</gene>
<reference evidence="2 3" key="1">
    <citation type="journal article" date="2023" name="Sci. Data">
        <title>Genome assembly of the Korean intertidal mud-creeper Batillaria attramentaria.</title>
        <authorList>
            <person name="Patra A.K."/>
            <person name="Ho P.T."/>
            <person name="Jun S."/>
            <person name="Lee S.J."/>
            <person name="Kim Y."/>
            <person name="Won Y.J."/>
        </authorList>
    </citation>
    <scope>NUCLEOTIDE SEQUENCE [LARGE SCALE GENOMIC DNA]</scope>
    <source>
        <strain evidence="2">Wonlab-2016</strain>
    </source>
</reference>
<name>A0ABD0LJ71_9CAEN</name>
<evidence type="ECO:0000313" key="3">
    <source>
        <dbReference type="Proteomes" id="UP001519460"/>
    </source>
</evidence>
<sequence>MKLQLLFCALLAVATCSFVEFLDSLQNHHSFQRLSQEEKLLFSELVLSAEEGTVSDFIDRVGLGSVIKLMDHMSSYDAQKFEAYLAEPSNQDVVSRRQLDRLYELGDYLRQHHLRYFDHLPQPERQTYHDLMEASDNGNLTDYIHQVGYGPIFGLLEHLDYTHSNEVYHLLERQLASEASVEKRDEHHEFRDYLSGLQSQYYQHLEDPEKATFNGLLDAATTGDVTGYIDSIGYGPIFGLLEHLDYTHSNQIYHFIEQVSSA</sequence>
<protein>
    <submittedName>
        <fullName evidence="2">Uncharacterized protein</fullName>
    </submittedName>
</protein>
<dbReference type="Proteomes" id="UP001519460">
    <property type="component" value="Unassembled WGS sequence"/>
</dbReference>
<evidence type="ECO:0000313" key="2">
    <source>
        <dbReference type="EMBL" id="KAK7499577.1"/>
    </source>
</evidence>
<keyword evidence="1" id="KW-0732">Signal</keyword>
<dbReference type="EMBL" id="JACVVK020000043">
    <property type="protein sequence ID" value="KAK7499577.1"/>
    <property type="molecule type" value="Genomic_DNA"/>
</dbReference>
<feature type="signal peptide" evidence="1">
    <location>
        <begin position="1"/>
        <end position="16"/>
    </location>
</feature>
<comment type="caution">
    <text evidence="2">The sequence shown here is derived from an EMBL/GenBank/DDBJ whole genome shotgun (WGS) entry which is preliminary data.</text>
</comment>
<evidence type="ECO:0000256" key="1">
    <source>
        <dbReference type="SAM" id="SignalP"/>
    </source>
</evidence>
<organism evidence="2 3">
    <name type="scientific">Batillaria attramentaria</name>
    <dbReference type="NCBI Taxonomy" id="370345"/>
    <lineage>
        <taxon>Eukaryota</taxon>
        <taxon>Metazoa</taxon>
        <taxon>Spiralia</taxon>
        <taxon>Lophotrochozoa</taxon>
        <taxon>Mollusca</taxon>
        <taxon>Gastropoda</taxon>
        <taxon>Caenogastropoda</taxon>
        <taxon>Sorbeoconcha</taxon>
        <taxon>Cerithioidea</taxon>
        <taxon>Batillariidae</taxon>
        <taxon>Batillaria</taxon>
    </lineage>
</organism>
<accession>A0ABD0LJ71</accession>